<dbReference type="KEGG" id="pphr:APZ00_12770"/>
<feature type="region of interest" description="Disordered" evidence="1">
    <location>
        <begin position="349"/>
        <end position="403"/>
    </location>
</feature>
<evidence type="ECO:0000313" key="2">
    <source>
        <dbReference type="EMBL" id="ALV27828.1"/>
    </source>
</evidence>
<sequence length="508" mass="56465">MTVSRAVVAGVRFGFGLTPGEAPEGDPDALLEQLRKAGNAKLLFPREGVETRKRRIREYRLVRQDLTQRMKDGEALGEREKALNRDASARLDADVSGRIAQAAGSPFGFQERLASFWLNHFTVSASKSTEMRLIVPLYEAEAIRPNVSGRFADLLKAVSLHPAMLVFLDQAQSMGPNSRQAQKRGGGVNENFGREVMELHTLGVNSGYSQADVRQLALLLTGLVFNREEVQAGFDRDRAEPGRFKVLGKTYERGEGVFDISEAVLEDLASDERTMRHVSTQLFTHFISETPDQGTIAAMVKAWKAKDGDLTAVYRAMLQSKAAWEEPGQKFKKPFDYVVSTLRAAGLTQPEDLFNDDDQPRGGFDLPDGKPQRLAMAEADDDDENRKGMESKGMEGDDRKARPKAKRSLARQAAQMIAGLGEPVWRPSDAAGFKDTNAYWFNSAQLSARIEWARQLVRRIPGKPDPRNFARDVLADLARDDTVRLVSRAPSREAGLMLALVSPEFNRR</sequence>
<dbReference type="EMBL" id="CP013068">
    <property type="protein sequence ID" value="ALV27828.1"/>
    <property type="molecule type" value="Genomic_DNA"/>
</dbReference>
<dbReference type="AlphaFoldDB" id="A0A0U3PUK5"/>
<evidence type="ECO:0000256" key="1">
    <source>
        <dbReference type="SAM" id="MobiDB-lite"/>
    </source>
</evidence>
<accession>A0A0U3PUK5</accession>
<keyword evidence="3" id="KW-1185">Reference proteome</keyword>
<organism evidence="2 3">
    <name type="scientific">Pannonibacter phragmitetus</name>
    <dbReference type="NCBI Taxonomy" id="121719"/>
    <lineage>
        <taxon>Bacteria</taxon>
        <taxon>Pseudomonadati</taxon>
        <taxon>Pseudomonadota</taxon>
        <taxon>Alphaproteobacteria</taxon>
        <taxon>Hyphomicrobiales</taxon>
        <taxon>Stappiaceae</taxon>
        <taxon>Pannonibacter</taxon>
    </lineage>
</organism>
<gene>
    <name evidence="2" type="ORF">APZ00_12770</name>
</gene>
<proteinExistence type="predicted"/>
<dbReference type="STRING" id="121719.APZ00_12770"/>
<feature type="compositionally biased region" description="Basic and acidic residues" evidence="1">
    <location>
        <begin position="384"/>
        <end position="400"/>
    </location>
</feature>
<dbReference type="InterPro" id="IPR014917">
    <property type="entry name" value="DUF1800"/>
</dbReference>
<dbReference type="Proteomes" id="UP000064921">
    <property type="component" value="Chromosome"/>
</dbReference>
<reference evidence="2 3" key="1">
    <citation type="submission" date="2015-10" db="EMBL/GenBank/DDBJ databases">
        <title>The world's first case of liver abscess caused by Pannonibacter phragmitetus.</title>
        <authorList>
            <person name="Ming D."/>
            <person name="Wang M."/>
            <person name="Zhou Y."/>
            <person name="Jiang T."/>
            <person name="Hu S."/>
        </authorList>
    </citation>
    <scope>NUCLEOTIDE SEQUENCE [LARGE SCALE GENOMIC DNA]</scope>
    <source>
        <strain evidence="2 3">31801</strain>
    </source>
</reference>
<dbReference type="Pfam" id="PF08811">
    <property type="entry name" value="DUF1800"/>
    <property type="match status" value="1"/>
</dbReference>
<dbReference type="RefSeq" id="WP_058899153.1">
    <property type="nucleotide sequence ID" value="NZ_CP013068.1"/>
</dbReference>
<evidence type="ECO:0000313" key="3">
    <source>
        <dbReference type="Proteomes" id="UP000064921"/>
    </source>
</evidence>
<evidence type="ECO:0008006" key="4">
    <source>
        <dbReference type="Google" id="ProtNLM"/>
    </source>
</evidence>
<dbReference type="eggNOG" id="COG5267">
    <property type="taxonomic scope" value="Bacteria"/>
</dbReference>
<name>A0A0U3PUK5_9HYPH</name>
<protein>
    <recommendedName>
        <fullName evidence="4">DUF1800 domain-containing protein</fullName>
    </recommendedName>
</protein>